<dbReference type="Proteomes" id="UP001161094">
    <property type="component" value="Unassembled WGS sequence"/>
</dbReference>
<evidence type="ECO:0000313" key="2">
    <source>
        <dbReference type="EMBL" id="MDH0740054.1"/>
    </source>
</evidence>
<gene>
    <name evidence="2" type="ORF">N5D93_29930</name>
</gene>
<feature type="compositionally biased region" description="Polar residues" evidence="1">
    <location>
        <begin position="79"/>
        <end position="91"/>
    </location>
</feature>
<accession>A0AA42LUY7</accession>
<dbReference type="AlphaFoldDB" id="A0AA42LUY7"/>
<comment type="caution">
    <text evidence="2">The sequence shown here is derived from an EMBL/GenBank/DDBJ whole genome shotgun (WGS) entry which is preliminary data.</text>
</comment>
<reference evidence="2" key="1">
    <citation type="submission" date="2022-09" db="EMBL/GenBank/DDBJ databases">
        <title>Intensive care unit water sources are persistently colonized with multi-drug resistant bacteria and are the site of extensive horizontal gene transfer of antibiotic resistance genes.</title>
        <authorList>
            <person name="Diorio-Toth L."/>
        </authorList>
    </citation>
    <scope>NUCLEOTIDE SEQUENCE</scope>
    <source>
        <strain evidence="2">GD03843</strain>
    </source>
</reference>
<proteinExistence type="predicted"/>
<sequence length="133" mass="14638">MKRGKIEARSTASAARNPSAAGTITPAPPDGLRAIQAIDFLPRIARFTHPTKNERRKTNDERRTTNVGWVKRGKIDARNTASAARNPSAAGTITPAPPDGLRAIQAIDFLHRIARFTHPTKNERHKTNAEQRT</sequence>
<organism evidence="2 3">
    <name type="scientific">Achromobacter spanius</name>
    <dbReference type="NCBI Taxonomy" id="217203"/>
    <lineage>
        <taxon>Bacteria</taxon>
        <taxon>Pseudomonadati</taxon>
        <taxon>Pseudomonadota</taxon>
        <taxon>Betaproteobacteria</taxon>
        <taxon>Burkholderiales</taxon>
        <taxon>Alcaligenaceae</taxon>
        <taxon>Achromobacter</taxon>
    </lineage>
</organism>
<feature type="compositionally biased region" description="Polar residues" evidence="1">
    <location>
        <begin position="10"/>
        <end position="22"/>
    </location>
</feature>
<protein>
    <submittedName>
        <fullName evidence="2">Uncharacterized protein</fullName>
    </submittedName>
</protein>
<dbReference type="EMBL" id="JAOCDZ010000035">
    <property type="protein sequence ID" value="MDH0740054.1"/>
    <property type="molecule type" value="Genomic_DNA"/>
</dbReference>
<evidence type="ECO:0000313" key="3">
    <source>
        <dbReference type="Proteomes" id="UP001161094"/>
    </source>
</evidence>
<feature type="region of interest" description="Disordered" evidence="1">
    <location>
        <begin position="1"/>
        <end position="30"/>
    </location>
</feature>
<name>A0AA42LUY7_9BURK</name>
<feature type="region of interest" description="Disordered" evidence="1">
    <location>
        <begin position="46"/>
        <end position="99"/>
    </location>
</feature>
<dbReference type="RefSeq" id="WP_279997507.1">
    <property type="nucleotide sequence ID" value="NZ_JAOCDZ010000035.1"/>
</dbReference>
<feature type="compositionally biased region" description="Basic and acidic residues" evidence="1">
    <location>
        <begin position="51"/>
        <end position="64"/>
    </location>
</feature>
<evidence type="ECO:0000256" key="1">
    <source>
        <dbReference type="SAM" id="MobiDB-lite"/>
    </source>
</evidence>